<name>C4J5A3_MAIZE</name>
<evidence type="ECO:0000256" key="1">
    <source>
        <dbReference type="SAM" id="MobiDB-lite"/>
    </source>
</evidence>
<reference evidence="2" key="1">
    <citation type="journal article" date="2009" name="PLoS Genet.">
        <title>Sequencing, mapping, and analysis of 27,455 maize full-length cDNAs.</title>
        <authorList>
            <person name="Soderlund C."/>
            <person name="Descour A."/>
            <person name="Kudrna D."/>
            <person name="Bomhoff M."/>
            <person name="Boyd L."/>
            <person name="Currie J."/>
            <person name="Angelova A."/>
            <person name="Collura K."/>
            <person name="Wissotski M."/>
            <person name="Ashley E."/>
            <person name="Morrow D."/>
            <person name="Fernandes J."/>
            <person name="Walbot V."/>
            <person name="Yu Y."/>
        </authorList>
    </citation>
    <scope>NUCLEOTIDE SEQUENCE</scope>
    <source>
        <strain evidence="2">B73</strain>
    </source>
</reference>
<feature type="compositionally biased region" description="Low complexity" evidence="1">
    <location>
        <begin position="123"/>
        <end position="133"/>
    </location>
</feature>
<feature type="compositionally biased region" description="Low complexity" evidence="1">
    <location>
        <begin position="88"/>
        <end position="105"/>
    </location>
</feature>
<evidence type="ECO:0000313" key="2">
    <source>
        <dbReference type="EMBL" id="ACR36353.1"/>
    </source>
</evidence>
<dbReference type="EMBL" id="BT086000">
    <property type="protein sequence ID" value="ACR36353.1"/>
    <property type="molecule type" value="mRNA"/>
</dbReference>
<reference evidence="2" key="2">
    <citation type="submission" date="2012-06" db="EMBL/GenBank/DDBJ databases">
        <authorList>
            <person name="Yu Y."/>
            <person name="Currie J."/>
            <person name="Lomeli R."/>
            <person name="Angelova A."/>
            <person name="Collura K."/>
            <person name="Wissotski M."/>
            <person name="Campos D."/>
            <person name="Kudrna D."/>
            <person name="Golser W."/>
            <person name="Ashely E."/>
            <person name="Descour A."/>
            <person name="Fernandes J."/>
            <person name="Soderlund C."/>
            <person name="Walbot V."/>
        </authorList>
    </citation>
    <scope>NUCLEOTIDE SEQUENCE</scope>
    <source>
        <strain evidence="2">B73</strain>
    </source>
</reference>
<accession>C4J5A3</accession>
<feature type="region of interest" description="Disordered" evidence="1">
    <location>
        <begin position="67"/>
        <end position="133"/>
    </location>
</feature>
<dbReference type="AlphaFoldDB" id="C4J5A3"/>
<proteinExistence type="evidence at transcript level"/>
<sequence>MPPGSTKAEVWNTPAHPSKARCRLSGSITFAITVHTPSLPSSPNISISRSLSMSSCVSSARRTVYPCRRRRSTTANPTKEIPPVTHTARAAAPPASPPGLRLASAWPADRRHPPAASCPPPARSAARSSSTSA</sequence>
<organism evidence="2">
    <name type="scientific">Zea mays</name>
    <name type="common">Maize</name>
    <dbReference type="NCBI Taxonomy" id="4577"/>
    <lineage>
        <taxon>Eukaryota</taxon>
        <taxon>Viridiplantae</taxon>
        <taxon>Streptophyta</taxon>
        <taxon>Embryophyta</taxon>
        <taxon>Tracheophyta</taxon>
        <taxon>Spermatophyta</taxon>
        <taxon>Magnoliopsida</taxon>
        <taxon>Liliopsida</taxon>
        <taxon>Poales</taxon>
        <taxon>Poaceae</taxon>
        <taxon>PACMAD clade</taxon>
        <taxon>Panicoideae</taxon>
        <taxon>Andropogonodae</taxon>
        <taxon>Andropogoneae</taxon>
        <taxon>Tripsacinae</taxon>
        <taxon>Zea</taxon>
    </lineage>
</organism>
<protein>
    <submittedName>
        <fullName evidence="2">Uncharacterized protein</fullName>
    </submittedName>
</protein>